<dbReference type="InterPro" id="IPR021327">
    <property type="entry name" value="DUF2934"/>
</dbReference>
<dbReference type="EMBL" id="QYUQ01000002">
    <property type="protein sequence ID" value="RJG00247.1"/>
    <property type="molecule type" value="Genomic_DNA"/>
</dbReference>
<protein>
    <submittedName>
        <fullName evidence="1">DUF2934 domain-containing protein</fullName>
    </submittedName>
</protein>
<dbReference type="Pfam" id="PF11154">
    <property type="entry name" value="DUF2934"/>
    <property type="match status" value="1"/>
</dbReference>
<organism evidence="1 2">
    <name type="scientific">Noviherbaspirillum sedimenti</name>
    <dbReference type="NCBI Taxonomy" id="2320865"/>
    <lineage>
        <taxon>Bacteria</taxon>
        <taxon>Pseudomonadati</taxon>
        <taxon>Pseudomonadota</taxon>
        <taxon>Betaproteobacteria</taxon>
        <taxon>Burkholderiales</taxon>
        <taxon>Oxalobacteraceae</taxon>
        <taxon>Noviherbaspirillum</taxon>
    </lineage>
</organism>
<reference evidence="2" key="1">
    <citation type="submission" date="2018-09" db="EMBL/GenBank/DDBJ databases">
        <authorList>
            <person name="Zhu H."/>
        </authorList>
    </citation>
    <scope>NUCLEOTIDE SEQUENCE [LARGE SCALE GENOMIC DNA]</scope>
    <source>
        <strain evidence="2">K1S02-23</strain>
    </source>
</reference>
<comment type="caution">
    <text evidence="1">The sequence shown here is derived from an EMBL/GenBank/DDBJ whole genome shotgun (WGS) entry which is preliminary data.</text>
</comment>
<proteinExistence type="predicted"/>
<keyword evidence="2" id="KW-1185">Reference proteome</keyword>
<sequence>MESILTKQRRGKTQPQPQQMTAIAANYLAERRGLFPGQKLADWLRAEREIESHLQSGLPSSSG</sequence>
<evidence type="ECO:0000313" key="1">
    <source>
        <dbReference type="EMBL" id="RJG00247.1"/>
    </source>
</evidence>
<dbReference type="Proteomes" id="UP000266327">
    <property type="component" value="Unassembled WGS sequence"/>
</dbReference>
<dbReference type="AlphaFoldDB" id="A0A3A3FVS3"/>
<name>A0A3A3FVS3_9BURK</name>
<accession>A0A3A3FVS3</accession>
<gene>
    <name evidence="1" type="ORF">D3878_00555</name>
</gene>
<evidence type="ECO:0000313" key="2">
    <source>
        <dbReference type="Proteomes" id="UP000266327"/>
    </source>
</evidence>